<protein>
    <recommendedName>
        <fullName evidence="1">malate synthase</fullName>
        <ecNumber evidence="1">2.3.3.9</ecNumber>
    </recommendedName>
</protein>
<dbReference type="Proteomes" id="UP000838412">
    <property type="component" value="Chromosome 6"/>
</dbReference>
<evidence type="ECO:0000313" key="11">
    <source>
        <dbReference type="EMBL" id="CAH1268159.1"/>
    </source>
</evidence>
<dbReference type="InterPro" id="IPR044856">
    <property type="entry name" value="Malate_synth_C_sf"/>
</dbReference>
<keyword evidence="4" id="KW-0808">Transferase</keyword>
<dbReference type="EC" id="2.3.3.9" evidence="1"/>
<name>A0A8K0EZE0_BRALA</name>
<dbReference type="Pfam" id="PF20656">
    <property type="entry name" value="MS_N"/>
    <property type="match status" value="1"/>
</dbReference>
<dbReference type="FunFam" id="3.20.20.360:FF:000001">
    <property type="entry name" value="Malate synthase"/>
    <property type="match status" value="1"/>
</dbReference>
<evidence type="ECO:0000256" key="3">
    <source>
        <dbReference type="ARBA" id="ARBA00022532"/>
    </source>
</evidence>
<evidence type="ECO:0000313" key="12">
    <source>
        <dbReference type="Proteomes" id="UP000838412"/>
    </source>
</evidence>
<evidence type="ECO:0000256" key="2">
    <source>
        <dbReference type="ARBA" id="ARBA00022435"/>
    </source>
</evidence>
<feature type="domain" description="Malate synthase N-terminal" evidence="9">
    <location>
        <begin position="81"/>
        <end position="129"/>
    </location>
</feature>
<dbReference type="InterPro" id="IPR046363">
    <property type="entry name" value="MS_N_TIM-barrel_dom"/>
</dbReference>
<dbReference type="Pfam" id="PF20659">
    <property type="entry name" value="MS_C"/>
    <property type="match status" value="1"/>
</dbReference>
<dbReference type="Pfam" id="PF01274">
    <property type="entry name" value="MS_TIM-barrel"/>
    <property type="match status" value="1"/>
</dbReference>
<dbReference type="PANTHER" id="PTHR42902:SF2">
    <property type="entry name" value="MALATE SYNTHASE"/>
    <property type="match status" value="1"/>
</dbReference>
<dbReference type="PANTHER" id="PTHR42902">
    <property type="entry name" value="MALATE SYNTHASE"/>
    <property type="match status" value="1"/>
</dbReference>
<evidence type="ECO:0000259" key="8">
    <source>
        <dbReference type="Pfam" id="PF01274"/>
    </source>
</evidence>
<dbReference type="InterPro" id="IPR001465">
    <property type="entry name" value="Malate_synthase_TIM"/>
</dbReference>
<dbReference type="InterPro" id="IPR011076">
    <property type="entry name" value="Malate_synth_sf"/>
</dbReference>
<evidence type="ECO:0000259" key="9">
    <source>
        <dbReference type="Pfam" id="PF20656"/>
    </source>
</evidence>
<dbReference type="Gene3D" id="1.20.1220.12">
    <property type="entry name" value="Malate synthase, domain III"/>
    <property type="match status" value="2"/>
</dbReference>
<gene>
    <name evidence="11" type="primary">Hypp3837</name>
    <name evidence="11" type="ORF">BLAG_LOCUS21194</name>
</gene>
<dbReference type="FunFam" id="1.20.1220.12:FF:000001">
    <property type="entry name" value="Malate synthase"/>
    <property type="match status" value="1"/>
</dbReference>
<evidence type="ECO:0000259" key="10">
    <source>
        <dbReference type="Pfam" id="PF20659"/>
    </source>
</evidence>
<evidence type="ECO:0000256" key="5">
    <source>
        <dbReference type="ARBA" id="ARBA00047918"/>
    </source>
</evidence>
<dbReference type="OrthoDB" id="4078635at2759"/>
<feature type="domain" description="Malate synthase C-terminal" evidence="10">
    <location>
        <begin position="468"/>
        <end position="522"/>
    </location>
</feature>
<keyword evidence="2" id="KW-0329">Glyoxylate bypass</keyword>
<dbReference type="GO" id="GO:0006097">
    <property type="term" value="P:glyoxylate cycle"/>
    <property type="evidence" value="ECO:0007669"/>
    <property type="project" value="UniProtKB-KW"/>
</dbReference>
<organism evidence="11 12">
    <name type="scientific">Branchiostoma lanceolatum</name>
    <name type="common">Common lancelet</name>
    <name type="synonym">Amphioxus lanceolatum</name>
    <dbReference type="NCBI Taxonomy" id="7740"/>
    <lineage>
        <taxon>Eukaryota</taxon>
        <taxon>Metazoa</taxon>
        <taxon>Chordata</taxon>
        <taxon>Cephalochordata</taxon>
        <taxon>Leptocardii</taxon>
        <taxon>Amphioxiformes</taxon>
        <taxon>Branchiostomatidae</taxon>
        <taxon>Branchiostoma</taxon>
    </lineage>
</organism>
<evidence type="ECO:0000256" key="6">
    <source>
        <dbReference type="PIRSR" id="PIRSR601465-50"/>
    </source>
</evidence>
<feature type="domain" description="Malate synthase TIM barrel" evidence="8">
    <location>
        <begin position="216"/>
        <end position="461"/>
    </location>
</feature>
<dbReference type="GO" id="GO:0005737">
    <property type="term" value="C:cytoplasm"/>
    <property type="evidence" value="ECO:0007669"/>
    <property type="project" value="TreeGrafter"/>
</dbReference>
<feature type="active site" description="Proton donor" evidence="6">
    <location>
        <position position="501"/>
    </location>
</feature>
<feature type="active site" description="Proton acceptor" evidence="6">
    <location>
        <position position="220"/>
    </location>
</feature>
<proteinExistence type="predicted"/>
<dbReference type="AlphaFoldDB" id="A0A8K0EZE0"/>
<sequence length="598" mass="67613">MAEQQKRRLQVLQKHLSSGRKHQPRPTATEPVTLHSEGQVCMVETGARLKQGTKFQEQIKKRGISAEVQPPPQGLEQAHSTLLTPEAVAFVARLCAEFDRDVDQMLRARVLRKIQMDQSGELPDFNEKTRRICESEWKVHSVPRRLQNRHVDLGDVSPANTQHFLQALKSKAEGIQTDFDDGHCPTWTTQLKGLYNVYLAVHNKLPGAPRISNAPVLMLRPRAWNMVEHNMLVNGKEVPGPLFDFGLLMFHNAHLLIDRDSGPFFYLSKLEGATEARLWNKVFIWTQDKLDIRIGTVKACVLIENILASFEMHEILYELREHSLGLNCGMWDYSASFVNKFGHRPDFVLPDRSKYVSMERHFLKSYMDLVIQTCHRRGAHATGGMSALLLPGEGQAGGKDVVDRVCRAKLSEIKSGADGFMVYDVGLIRPMHLLYDKFAPGANQLHVKRADVHVESKDLLQMPTGGVTLNGLKHNIAVGIQFINAWLNGQGHFFYKGCVEDSATAEISRSQVWQWVRHGARLEVWQWVRHSARLEDSGETITRGMVEGLVQQALRDLHPTGMDAAAAIFLEIVLKRDFPEFITTYLNLEHTFLSGKSS</sequence>
<dbReference type="GO" id="GO:0006099">
    <property type="term" value="P:tricarboxylic acid cycle"/>
    <property type="evidence" value="ECO:0007669"/>
    <property type="project" value="UniProtKB-KW"/>
</dbReference>
<dbReference type="Gene3D" id="3.20.20.360">
    <property type="entry name" value="Malate synthase, domain 3"/>
    <property type="match status" value="1"/>
</dbReference>
<evidence type="ECO:0000256" key="7">
    <source>
        <dbReference type="SAM" id="MobiDB-lite"/>
    </source>
</evidence>
<evidence type="ECO:0000256" key="1">
    <source>
        <dbReference type="ARBA" id="ARBA00012636"/>
    </source>
</evidence>
<dbReference type="EMBL" id="OV696691">
    <property type="protein sequence ID" value="CAH1268159.1"/>
    <property type="molecule type" value="Genomic_DNA"/>
</dbReference>
<dbReference type="GO" id="GO:0004474">
    <property type="term" value="F:malate synthase activity"/>
    <property type="evidence" value="ECO:0007669"/>
    <property type="project" value="UniProtKB-EC"/>
</dbReference>
<accession>A0A8K0EZE0</accession>
<dbReference type="InterPro" id="IPR048355">
    <property type="entry name" value="MS_C"/>
</dbReference>
<reference evidence="11" key="1">
    <citation type="submission" date="2022-01" db="EMBL/GenBank/DDBJ databases">
        <authorList>
            <person name="Braso-Vives M."/>
        </authorList>
    </citation>
    <scope>NUCLEOTIDE SEQUENCE</scope>
</reference>
<dbReference type="InterPro" id="IPR006252">
    <property type="entry name" value="Malate_synthA"/>
</dbReference>
<dbReference type="SUPFAM" id="SSF51645">
    <property type="entry name" value="Malate synthase G"/>
    <property type="match status" value="2"/>
</dbReference>
<comment type="catalytic activity">
    <reaction evidence="5">
        <text>glyoxylate + acetyl-CoA + H2O = (S)-malate + CoA + H(+)</text>
        <dbReference type="Rhea" id="RHEA:18181"/>
        <dbReference type="ChEBI" id="CHEBI:15377"/>
        <dbReference type="ChEBI" id="CHEBI:15378"/>
        <dbReference type="ChEBI" id="CHEBI:15589"/>
        <dbReference type="ChEBI" id="CHEBI:36655"/>
        <dbReference type="ChEBI" id="CHEBI:57287"/>
        <dbReference type="ChEBI" id="CHEBI:57288"/>
        <dbReference type="EC" id="2.3.3.9"/>
    </reaction>
</comment>
<keyword evidence="12" id="KW-1185">Reference proteome</keyword>
<keyword evidence="3" id="KW-0816">Tricarboxylic acid cycle</keyword>
<feature type="region of interest" description="Disordered" evidence="7">
    <location>
        <begin position="1"/>
        <end position="31"/>
    </location>
</feature>
<evidence type="ECO:0000256" key="4">
    <source>
        <dbReference type="ARBA" id="ARBA00022679"/>
    </source>
</evidence>
<dbReference type="InterPro" id="IPR048356">
    <property type="entry name" value="MS_N"/>
</dbReference>